<dbReference type="PANTHER" id="PTHR30595:SF6">
    <property type="entry name" value="SCHLAFEN ALBA-2 DOMAIN-CONTAINING PROTEIN"/>
    <property type="match status" value="1"/>
</dbReference>
<evidence type="ECO:0000259" key="1">
    <source>
        <dbReference type="PROSITE" id="PS50987"/>
    </source>
</evidence>
<dbReference type="InterPro" id="IPR036388">
    <property type="entry name" value="WH-like_DNA-bd_sf"/>
</dbReference>
<dbReference type="RefSeq" id="WP_338412343.1">
    <property type="nucleotide sequence ID" value="NZ_CP093310.2"/>
</dbReference>
<gene>
    <name evidence="2" type="ORF">MN210_17430</name>
</gene>
<dbReference type="GO" id="GO:0003700">
    <property type="term" value="F:DNA-binding transcription factor activity"/>
    <property type="evidence" value="ECO:0007669"/>
    <property type="project" value="InterPro"/>
</dbReference>
<sequence>MESQSIEYKSDIPKKPSQLKAEMVSFLNSNDGTIYLGVDDDGKPIPEKRSKFKEWELLITEWINNAFNTSVHEFVKIKVTDEAFGIHIKKGDKPPYYYKEGEGFNLKGIYIRVGSSKRRADDDEVRRMLKAQVADEFDSQPIKNDKTLSFQYLKDKLSEFGIDFDKNGLRLLSASGSEKYNNNALLLSDQNPFCTKIAVVDGLDMASDFLAKKEFNGSLIKQIDMTLEYISLLNDKKVSFTGAAARLEHEGYPSKAVREAVINAYAHRDYSLSADIKVEIYDDRMEIFSAGGIPDGISVSDIKKGISARRNPSIVHVLDKIRYIENFATGIRRILASYKGFDKEPEFDVTPNQFKVVLYNRHYFDNNIVKQSSQGSIWKNALSEGEQLELGFISSDDIEKVNEENQQVQISEPRLESNDEKIIKLLKLNDEMSRKEIQEYLKESKTKTYQRLKKLIEIGFINTRGQNRSVVYYLTDNERK</sequence>
<feature type="domain" description="HTH arsR-type" evidence="1">
    <location>
        <begin position="399"/>
        <end position="480"/>
    </location>
</feature>
<keyword evidence="3" id="KW-1185">Reference proteome</keyword>
<dbReference type="InterPro" id="IPR038475">
    <property type="entry name" value="RecG_C_sf"/>
</dbReference>
<evidence type="ECO:0000313" key="3">
    <source>
        <dbReference type="Proteomes" id="UP000829560"/>
    </source>
</evidence>
<keyword evidence="2" id="KW-0067">ATP-binding</keyword>
<organism evidence="2 3">
    <name type="scientific">Psychrobacter raelei</name>
    <dbReference type="NCBI Taxonomy" id="2565531"/>
    <lineage>
        <taxon>Bacteria</taxon>
        <taxon>Pseudomonadati</taxon>
        <taxon>Pseudomonadota</taxon>
        <taxon>Gammaproteobacteria</taxon>
        <taxon>Moraxellales</taxon>
        <taxon>Moraxellaceae</taxon>
        <taxon>Psychrobacter</taxon>
    </lineage>
</organism>
<keyword evidence="2" id="KW-0547">Nucleotide-binding</keyword>
<dbReference type="InterPro" id="IPR011991">
    <property type="entry name" value="ArsR-like_HTH"/>
</dbReference>
<dbReference type="Pfam" id="PF13749">
    <property type="entry name" value="HATPase_c_4"/>
    <property type="match status" value="1"/>
</dbReference>
<protein>
    <submittedName>
        <fullName evidence="2">ATP-binding protein</fullName>
    </submittedName>
</protein>
<dbReference type="PANTHER" id="PTHR30595">
    <property type="entry name" value="GLPR-RELATED TRANSCRIPTIONAL REPRESSOR"/>
    <property type="match status" value="1"/>
</dbReference>
<dbReference type="InterPro" id="IPR001845">
    <property type="entry name" value="HTH_ArsR_DNA-bd_dom"/>
</dbReference>
<dbReference type="EMBL" id="CP093310">
    <property type="protein sequence ID" value="WXX24277.1"/>
    <property type="molecule type" value="Genomic_DNA"/>
</dbReference>
<dbReference type="Pfam" id="PF04326">
    <property type="entry name" value="SLFN_AlbA_2"/>
    <property type="match status" value="1"/>
</dbReference>
<dbReference type="AlphaFoldDB" id="A0AAU6PV15"/>
<dbReference type="CDD" id="cd00090">
    <property type="entry name" value="HTH_ARSR"/>
    <property type="match status" value="1"/>
</dbReference>
<reference evidence="2" key="1">
    <citation type="submission" date="2024-03" db="EMBL/GenBank/DDBJ databases">
        <title>Psychrobacter raelis sp. nov. isolated from a dog with peritonitis.</title>
        <authorList>
            <person name="Schiavone A."/>
            <person name="Manzulli V."/>
            <person name="Camarda A."/>
            <person name="Cafiero M.A."/>
            <person name="Vasco I."/>
            <person name="Marino L."/>
            <person name="Pennuzzi G."/>
            <person name="Serrecchia L."/>
            <person name="Galante D."/>
            <person name="Pugliese N."/>
        </authorList>
    </citation>
    <scope>NUCLEOTIDE SEQUENCE</scope>
    <source>
        <strain evidence="2">PraFG1</strain>
    </source>
</reference>
<proteinExistence type="predicted"/>
<dbReference type="PROSITE" id="PS50987">
    <property type="entry name" value="HTH_ARSR_2"/>
    <property type="match status" value="1"/>
</dbReference>
<evidence type="ECO:0000313" key="2">
    <source>
        <dbReference type="EMBL" id="WXX24277.1"/>
    </source>
</evidence>
<accession>A0AAU6PV15</accession>
<dbReference type="Gene3D" id="1.10.10.10">
    <property type="entry name" value="Winged helix-like DNA-binding domain superfamily/Winged helix DNA-binding domain"/>
    <property type="match status" value="1"/>
</dbReference>
<dbReference type="Gene3D" id="3.30.565.60">
    <property type="match status" value="1"/>
</dbReference>
<dbReference type="InterPro" id="IPR007421">
    <property type="entry name" value="Schlafen_AlbA_2_dom"/>
</dbReference>
<dbReference type="KEGG" id="prae:MN210_17430"/>
<dbReference type="SUPFAM" id="SSF46785">
    <property type="entry name" value="Winged helix' DNA-binding domain"/>
    <property type="match status" value="1"/>
</dbReference>
<dbReference type="Proteomes" id="UP000829560">
    <property type="component" value="Chromosome"/>
</dbReference>
<dbReference type="GO" id="GO:0005524">
    <property type="term" value="F:ATP binding"/>
    <property type="evidence" value="ECO:0007669"/>
    <property type="project" value="UniProtKB-KW"/>
</dbReference>
<dbReference type="InterPro" id="IPR036390">
    <property type="entry name" value="WH_DNA-bd_sf"/>
</dbReference>
<name>A0AAU6PV15_9GAMM</name>
<dbReference type="InterPro" id="IPR038461">
    <property type="entry name" value="Schlafen_AlbA_2_dom_sf"/>
</dbReference>
<dbReference type="Gene3D" id="3.30.950.30">
    <property type="entry name" value="Schlafen, AAA domain"/>
    <property type="match status" value="1"/>
</dbReference>